<dbReference type="EMBL" id="ML977519">
    <property type="protein sequence ID" value="KAF2124538.1"/>
    <property type="molecule type" value="Genomic_DNA"/>
</dbReference>
<evidence type="ECO:0000256" key="12">
    <source>
        <dbReference type="ARBA" id="ARBA00030612"/>
    </source>
</evidence>
<dbReference type="EC" id="6.1.1.20" evidence="3"/>
<dbReference type="NCBIfam" id="TIGR00468">
    <property type="entry name" value="pheS"/>
    <property type="match status" value="1"/>
</dbReference>
<dbReference type="GeneID" id="54409575"/>
<dbReference type="AlphaFoldDB" id="A0A6A6A1E4"/>
<evidence type="ECO:0000259" key="13">
    <source>
        <dbReference type="PROSITE" id="PS50862"/>
    </source>
</evidence>
<keyword evidence="15" id="KW-1185">Reference proteome</keyword>
<dbReference type="InterPro" id="IPR040725">
    <property type="entry name" value="PheRS_DBD3"/>
</dbReference>
<keyword evidence="11" id="KW-0030">Aminoacyl-tRNA synthetase</keyword>
<evidence type="ECO:0000313" key="14">
    <source>
        <dbReference type="EMBL" id="KAF2124538.1"/>
    </source>
</evidence>
<dbReference type="PROSITE" id="PS50862">
    <property type="entry name" value="AA_TRNA_LIGASE_II"/>
    <property type="match status" value="1"/>
</dbReference>
<accession>A0A6A6A1E4</accession>
<dbReference type="GO" id="GO:0000049">
    <property type="term" value="F:tRNA binding"/>
    <property type="evidence" value="ECO:0007669"/>
    <property type="project" value="InterPro"/>
</dbReference>
<dbReference type="RefSeq" id="XP_033518931.1">
    <property type="nucleotide sequence ID" value="XM_033669143.1"/>
</dbReference>
<dbReference type="Gene3D" id="1.10.10.2330">
    <property type="match status" value="1"/>
</dbReference>
<keyword evidence="6" id="KW-0479">Metal-binding</keyword>
<dbReference type="GO" id="GO:0046872">
    <property type="term" value="F:metal ion binding"/>
    <property type="evidence" value="ECO:0007669"/>
    <property type="project" value="UniProtKB-KW"/>
</dbReference>
<dbReference type="Proteomes" id="UP000799771">
    <property type="component" value="Unassembled WGS sequence"/>
</dbReference>
<protein>
    <recommendedName>
        <fullName evidence="3">phenylalanine--tRNA ligase</fullName>
        <ecNumber evidence="3">6.1.1.20</ecNumber>
    </recommendedName>
    <alternativeName>
        <fullName evidence="12">Phenylalanyl-tRNA synthetase alpha subunit</fullName>
    </alternativeName>
</protein>
<keyword evidence="9" id="KW-0460">Magnesium</keyword>
<evidence type="ECO:0000256" key="2">
    <source>
        <dbReference type="ARBA" id="ARBA00006703"/>
    </source>
</evidence>
<name>A0A6A6A1E4_9PLEO</name>
<keyword evidence="4" id="KW-0963">Cytoplasm</keyword>
<sequence>MPGTRGPVPVPLETQGRDLTQQILDLLDTKQPLQSNEDFPAISQAEIKAALDRLASRLMVEYKTLDSEQVSLTPEAESIVENGSHEFKVWKAVKDAGKVSIKELPSIVGAESAKVGQGNAFKNKWIKKDGDSLVLLVTDEPKDTNRDMLKDIQASKSVSEPKLLSDLKKRKLVVVTKVITYTVTKGPKYAKEIPIEHTDLTADLLTSGAWETANFKPYNFAALGAAQDSGALHPLNKVRQEFRNIFFSQGFVEMPTGHFVDSGFWNFDALFVPQQHPARDMQDTFFVSDPPKADKPRADPASEATMDAMEAGSRRLFATGEKRETKPRDFEKYWQDVQKVHQDGAFGSIGYRYQWKEDECLRLVLRTHTTAVSTWALHRLAEDPRPARYFSIDRVFRNETLDATHLAEFHQIEGVIADFGLTLGGLQRFLEDFFSKMGIENLRFKPAYNPYTEPSMEIFGYHKGLKRWLEIGNSGMFRPEMLQPMGLPKDMRVYGFGLSLERPTMMKYEVSNIRELLGHKVDLKWIKEQPAVRFDKE</sequence>
<dbReference type="Pfam" id="PF18553">
    <property type="entry name" value="PheRS_DBD3"/>
    <property type="match status" value="1"/>
</dbReference>
<dbReference type="Gene3D" id="1.10.10.2320">
    <property type="match status" value="1"/>
</dbReference>
<evidence type="ECO:0000256" key="10">
    <source>
        <dbReference type="ARBA" id="ARBA00022917"/>
    </source>
</evidence>
<evidence type="ECO:0000256" key="11">
    <source>
        <dbReference type="ARBA" id="ARBA00023146"/>
    </source>
</evidence>
<dbReference type="Pfam" id="PF01409">
    <property type="entry name" value="tRNA-synt_2d"/>
    <property type="match status" value="1"/>
</dbReference>
<keyword evidence="5" id="KW-0436">Ligase</keyword>
<dbReference type="Gene3D" id="3.30.1370.240">
    <property type="match status" value="1"/>
</dbReference>
<dbReference type="Gene3D" id="3.30.930.10">
    <property type="entry name" value="Bira Bifunctional Protein, Domain 2"/>
    <property type="match status" value="1"/>
</dbReference>
<dbReference type="CDD" id="cd00496">
    <property type="entry name" value="PheRS_alpha_core"/>
    <property type="match status" value="1"/>
</dbReference>
<dbReference type="PANTHER" id="PTHR11538">
    <property type="entry name" value="PHENYLALANYL-TRNA SYNTHETASE"/>
    <property type="match status" value="1"/>
</dbReference>
<dbReference type="OrthoDB" id="238316at2759"/>
<keyword evidence="10" id="KW-0648">Protein biosynthesis</keyword>
<gene>
    <name evidence="14" type="ORF">P153DRAFT_370938</name>
</gene>
<reference evidence="14" key="1">
    <citation type="journal article" date="2020" name="Stud. Mycol.">
        <title>101 Dothideomycetes genomes: a test case for predicting lifestyles and emergence of pathogens.</title>
        <authorList>
            <person name="Haridas S."/>
            <person name="Albert R."/>
            <person name="Binder M."/>
            <person name="Bloem J."/>
            <person name="Labutti K."/>
            <person name="Salamov A."/>
            <person name="Andreopoulos B."/>
            <person name="Baker S."/>
            <person name="Barry K."/>
            <person name="Bills G."/>
            <person name="Bluhm B."/>
            <person name="Cannon C."/>
            <person name="Castanera R."/>
            <person name="Culley D."/>
            <person name="Daum C."/>
            <person name="Ezra D."/>
            <person name="Gonzalez J."/>
            <person name="Henrissat B."/>
            <person name="Kuo A."/>
            <person name="Liang C."/>
            <person name="Lipzen A."/>
            <person name="Lutzoni F."/>
            <person name="Magnuson J."/>
            <person name="Mondo S."/>
            <person name="Nolan M."/>
            <person name="Ohm R."/>
            <person name="Pangilinan J."/>
            <person name="Park H.-J."/>
            <person name="Ramirez L."/>
            <person name="Alfaro M."/>
            <person name="Sun H."/>
            <person name="Tritt A."/>
            <person name="Yoshinaga Y."/>
            <person name="Zwiers L.-H."/>
            <person name="Turgeon B."/>
            <person name="Goodwin S."/>
            <person name="Spatafora J."/>
            <person name="Crous P."/>
            <person name="Grigoriev I."/>
        </authorList>
    </citation>
    <scope>NUCLEOTIDE SEQUENCE</scope>
    <source>
        <strain evidence="14">CBS 119687</strain>
    </source>
</reference>
<dbReference type="PANTHER" id="PTHR11538:SF40">
    <property type="entry name" value="PHENYLALANINE--TRNA LIGASE ALPHA SUBUNIT"/>
    <property type="match status" value="1"/>
</dbReference>
<evidence type="ECO:0000256" key="5">
    <source>
        <dbReference type="ARBA" id="ARBA00022598"/>
    </source>
</evidence>
<dbReference type="GO" id="GO:0006432">
    <property type="term" value="P:phenylalanyl-tRNA aminoacylation"/>
    <property type="evidence" value="ECO:0007669"/>
    <property type="project" value="InterPro"/>
</dbReference>
<comment type="similarity">
    <text evidence="2">Belongs to the class-II aminoacyl-tRNA synthetase family. Phe-tRNA synthetase alpha subunit type 2 subfamily.</text>
</comment>
<comment type="subcellular location">
    <subcellularLocation>
        <location evidence="1">Cytoplasm</location>
    </subcellularLocation>
</comment>
<keyword evidence="8" id="KW-0067">ATP-binding</keyword>
<evidence type="ECO:0000256" key="1">
    <source>
        <dbReference type="ARBA" id="ARBA00004496"/>
    </source>
</evidence>
<dbReference type="GO" id="GO:0009328">
    <property type="term" value="C:phenylalanine-tRNA ligase complex"/>
    <property type="evidence" value="ECO:0007669"/>
    <property type="project" value="TreeGrafter"/>
</dbReference>
<dbReference type="InterPro" id="IPR004529">
    <property type="entry name" value="Phe-tRNA-synth_IIc_asu"/>
</dbReference>
<evidence type="ECO:0000256" key="3">
    <source>
        <dbReference type="ARBA" id="ARBA00012814"/>
    </source>
</evidence>
<dbReference type="SUPFAM" id="SSF55681">
    <property type="entry name" value="Class II aaRS and biotin synthetases"/>
    <property type="match status" value="1"/>
</dbReference>
<evidence type="ECO:0000256" key="8">
    <source>
        <dbReference type="ARBA" id="ARBA00022840"/>
    </source>
</evidence>
<dbReference type="GO" id="GO:0004826">
    <property type="term" value="F:phenylalanine-tRNA ligase activity"/>
    <property type="evidence" value="ECO:0007669"/>
    <property type="project" value="UniProtKB-EC"/>
</dbReference>
<evidence type="ECO:0000256" key="4">
    <source>
        <dbReference type="ARBA" id="ARBA00022490"/>
    </source>
</evidence>
<feature type="domain" description="Aminoacyl-transfer RNA synthetases class-II family profile" evidence="13">
    <location>
        <begin position="386"/>
        <end position="530"/>
    </location>
</feature>
<proteinExistence type="inferred from homology"/>
<evidence type="ECO:0000256" key="7">
    <source>
        <dbReference type="ARBA" id="ARBA00022741"/>
    </source>
</evidence>
<keyword evidence="7" id="KW-0547">Nucleotide-binding</keyword>
<evidence type="ECO:0000313" key="15">
    <source>
        <dbReference type="Proteomes" id="UP000799771"/>
    </source>
</evidence>
<dbReference type="InterPro" id="IPR045864">
    <property type="entry name" value="aa-tRNA-synth_II/BPL/LPL"/>
</dbReference>
<dbReference type="GO" id="GO:0005829">
    <property type="term" value="C:cytosol"/>
    <property type="evidence" value="ECO:0007669"/>
    <property type="project" value="TreeGrafter"/>
</dbReference>
<evidence type="ECO:0000256" key="9">
    <source>
        <dbReference type="ARBA" id="ARBA00022842"/>
    </source>
</evidence>
<organism evidence="14 15">
    <name type="scientific">Dothidotthia symphoricarpi CBS 119687</name>
    <dbReference type="NCBI Taxonomy" id="1392245"/>
    <lineage>
        <taxon>Eukaryota</taxon>
        <taxon>Fungi</taxon>
        <taxon>Dikarya</taxon>
        <taxon>Ascomycota</taxon>
        <taxon>Pezizomycotina</taxon>
        <taxon>Dothideomycetes</taxon>
        <taxon>Pleosporomycetidae</taxon>
        <taxon>Pleosporales</taxon>
        <taxon>Dothidotthiaceae</taxon>
        <taxon>Dothidotthia</taxon>
    </lineage>
</organism>
<dbReference type="InterPro" id="IPR006195">
    <property type="entry name" value="aa-tRNA-synth_II"/>
</dbReference>
<dbReference type="InterPro" id="IPR002319">
    <property type="entry name" value="Phenylalanyl-tRNA_Synthase"/>
</dbReference>
<evidence type="ECO:0000256" key="6">
    <source>
        <dbReference type="ARBA" id="ARBA00022723"/>
    </source>
</evidence>
<dbReference type="FunFam" id="1.10.10.2330:FF:000002">
    <property type="entry name" value="Phenylalanyl-tRNA synthetase alpha chain"/>
    <property type="match status" value="1"/>
</dbReference>
<dbReference type="GO" id="GO:0005524">
    <property type="term" value="F:ATP binding"/>
    <property type="evidence" value="ECO:0007669"/>
    <property type="project" value="UniProtKB-KW"/>
</dbReference>